<gene>
    <name evidence="2" type="ORF">GENT5_07500</name>
</gene>
<dbReference type="RefSeq" id="WP_229318182.1">
    <property type="nucleotide sequence ID" value="NZ_AP025184.1"/>
</dbReference>
<keyword evidence="1" id="KW-0732">Signal</keyword>
<evidence type="ECO:0000313" key="2">
    <source>
        <dbReference type="EMBL" id="BDB54445.1"/>
    </source>
</evidence>
<dbReference type="EMBL" id="AP025184">
    <property type="protein sequence ID" value="BDB54445.1"/>
    <property type="molecule type" value="Genomic_DNA"/>
</dbReference>
<keyword evidence="3" id="KW-1185">Reference proteome</keyword>
<proteinExistence type="predicted"/>
<sequence length="220" mass="22816">MKKFYLTFLFISLVATAQTGIGTTTPNASAKLEIAATDKGLLIPRMTKTQREAITLSSAANGLMVYQTDDLAGFYVNTSTTTTVSWTRVNSNWTRSGNDISYTSGNVSTTGNLTGGNTSTSTISGFGANVATISGAYSITASDNGKIIQSTSASALTVTIPAGLPTGFNCTIVQMGAGQITFSGTYFNRGGFTKTASQYAVVSIMHLGSNSIIVAGEMSN</sequence>
<dbReference type="Proteomes" id="UP001319867">
    <property type="component" value="Chromosome"/>
</dbReference>
<organism evidence="2 3">
    <name type="scientific">Flavobacterium ammoniigenes</name>
    <dbReference type="NCBI Taxonomy" id="1751095"/>
    <lineage>
        <taxon>Bacteria</taxon>
        <taxon>Pseudomonadati</taxon>
        <taxon>Bacteroidota</taxon>
        <taxon>Flavobacteriia</taxon>
        <taxon>Flavobacteriales</taxon>
        <taxon>Flavobacteriaceae</taxon>
        <taxon>Flavobacterium</taxon>
    </lineage>
</organism>
<evidence type="ECO:0000256" key="1">
    <source>
        <dbReference type="SAM" id="SignalP"/>
    </source>
</evidence>
<reference evidence="2 3" key="2">
    <citation type="journal article" date="2022" name="Microorganisms">
        <title>Complete Genome Sequences of Two Flavobacterium ammonificans Strains and a Flavobacterium ammoniigenes Strain of Ammonifying Bacterioplankton Isolated from Surface River Water.</title>
        <authorList>
            <person name="Suda W."/>
            <person name="Ogata Y."/>
            <person name="Shindo C."/>
            <person name="Watanabe K."/>
        </authorList>
    </citation>
    <scope>NUCLEOTIDE SEQUENCE [LARGE SCALE GENOMIC DNA]</scope>
    <source>
        <strain evidence="2 3">GENT5</strain>
    </source>
</reference>
<feature type="signal peptide" evidence="1">
    <location>
        <begin position="1"/>
        <end position="17"/>
    </location>
</feature>
<evidence type="ECO:0000313" key="3">
    <source>
        <dbReference type="Proteomes" id="UP001319867"/>
    </source>
</evidence>
<feature type="chain" id="PRO_5045121871" evidence="1">
    <location>
        <begin position="18"/>
        <end position="220"/>
    </location>
</feature>
<accession>A0ABM7V4G2</accession>
<protein>
    <submittedName>
        <fullName evidence="2">Uncharacterized protein</fullName>
    </submittedName>
</protein>
<name>A0ABM7V4G2_9FLAO</name>
<reference evidence="2 3" key="1">
    <citation type="journal article" date="2022" name="Int. J. Syst. Evol. Microbiol.">
        <title>Flavobacterium ammonificans sp. nov. and Flavobacterium ammoniigenes sp. nov., ammonifying bacteria isolated from surface river water.</title>
        <authorList>
            <person name="Watanabe K."/>
            <person name="Kitamura T."/>
            <person name="Ogata Y."/>
            <person name="Shindo C."/>
            <person name="Suda W."/>
        </authorList>
    </citation>
    <scope>NUCLEOTIDE SEQUENCE [LARGE SCALE GENOMIC DNA]</scope>
    <source>
        <strain evidence="2 3">GENT5</strain>
    </source>
</reference>